<accession>A0A4R3L178</accession>
<organism evidence="4 5">
    <name type="scientific">Keratinibaculum paraultunense</name>
    <dbReference type="NCBI Taxonomy" id="1278232"/>
    <lineage>
        <taxon>Bacteria</taxon>
        <taxon>Bacillati</taxon>
        <taxon>Bacillota</taxon>
        <taxon>Tissierellia</taxon>
        <taxon>Tissierellales</taxon>
        <taxon>Tepidimicrobiaceae</taxon>
        <taxon>Keratinibaculum</taxon>
    </lineage>
</organism>
<dbReference type="SUPFAM" id="SSF52402">
    <property type="entry name" value="Adenine nucleotide alpha hydrolases-like"/>
    <property type="match status" value="1"/>
</dbReference>
<evidence type="ECO:0000259" key="3">
    <source>
        <dbReference type="Pfam" id="PF01171"/>
    </source>
</evidence>
<keyword evidence="2" id="KW-0067">ATP-binding</keyword>
<feature type="binding site" evidence="2">
    <location>
        <position position="64"/>
    </location>
    <ligand>
        <name>ATP</name>
        <dbReference type="ChEBI" id="CHEBI:30616"/>
    </ligand>
</feature>
<evidence type="ECO:0000256" key="1">
    <source>
        <dbReference type="ARBA" id="ARBA00022679"/>
    </source>
</evidence>
<feature type="binding site" evidence="2">
    <location>
        <position position="38"/>
    </location>
    <ligand>
        <name>ATP</name>
        <dbReference type="ChEBI" id="CHEBI:30616"/>
    </ligand>
</feature>
<protein>
    <submittedName>
        <fullName evidence="4">tRNA(Ile)-lysidine synthase TilS/MesJ</fullName>
    </submittedName>
</protein>
<gene>
    <name evidence="4" type="ORF">EDD65_10369</name>
</gene>
<dbReference type="PANTHER" id="PTHR43686:SF1">
    <property type="entry name" value="AMINOTRAN_5 DOMAIN-CONTAINING PROTEIN"/>
    <property type="match status" value="1"/>
</dbReference>
<dbReference type="CDD" id="cd24138">
    <property type="entry name" value="TtcA-like"/>
    <property type="match status" value="1"/>
</dbReference>
<keyword evidence="1" id="KW-0808">Transferase</keyword>
<comment type="caution">
    <text evidence="4">The sequence shown here is derived from an EMBL/GenBank/DDBJ whole genome shotgun (WGS) entry which is preliminary data.</text>
</comment>
<proteinExistence type="predicted"/>
<sequence>MKKWYNKLFLNNIRKAVDKYNLIENEDNILVGLSGGKDSIFLIYALDLLRKNSYLDFNITGIHIDIGINANMEKVKNYLNYINIPYIYENINIKGNIFKERNPCYICSKIKRGIIARVSKEKGFNKIAYGHHMTDVVNTFLLNIIYTGQFHTFKPNSYNKEHNLYLIRPLIYVKEEIIKKVVIDENLPLGINNYCPYAEKNKRKEIAILIKNIKKNYPDFEEKTLKAIEKSNLW</sequence>
<name>A0A4R3L178_9FIRM</name>
<dbReference type="InterPro" id="IPR014729">
    <property type="entry name" value="Rossmann-like_a/b/a_fold"/>
</dbReference>
<keyword evidence="2" id="KW-0547">Nucleotide-binding</keyword>
<evidence type="ECO:0000256" key="2">
    <source>
        <dbReference type="PIRSR" id="PIRSR004976-51"/>
    </source>
</evidence>
<feature type="binding site" evidence="2">
    <location>
        <position position="135"/>
    </location>
    <ligand>
        <name>ATP</name>
        <dbReference type="ChEBI" id="CHEBI:30616"/>
    </ligand>
</feature>
<dbReference type="InterPro" id="IPR011063">
    <property type="entry name" value="TilS/TtcA_N"/>
</dbReference>
<dbReference type="PANTHER" id="PTHR43686">
    <property type="entry name" value="SULFURTRANSFERASE-RELATED"/>
    <property type="match status" value="1"/>
</dbReference>
<feature type="domain" description="tRNA(Ile)-lysidine/2-thiocytidine synthase N-terminal" evidence="3">
    <location>
        <begin position="29"/>
        <end position="187"/>
    </location>
</feature>
<dbReference type="GO" id="GO:0008033">
    <property type="term" value="P:tRNA processing"/>
    <property type="evidence" value="ECO:0007669"/>
    <property type="project" value="InterPro"/>
</dbReference>
<reference evidence="4 5" key="1">
    <citation type="submission" date="2019-03" db="EMBL/GenBank/DDBJ databases">
        <title>Genomic Encyclopedia of Type Strains, Phase IV (KMG-IV): sequencing the most valuable type-strain genomes for metagenomic binning, comparative biology and taxonomic classification.</title>
        <authorList>
            <person name="Goeker M."/>
        </authorList>
    </citation>
    <scope>NUCLEOTIDE SEQUENCE [LARGE SCALE GENOMIC DNA]</scope>
    <source>
        <strain evidence="4 5">DSM 26752</strain>
    </source>
</reference>
<dbReference type="PIRSF" id="PIRSF004976">
    <property type="entry name" value="ATPase_YdaO"/>
    <property type="match status" value="1"/>
</dbReference>
<evidence type="ECO:0000313" key="4">
    <source>
        <dbReference type="EMBL" id="TCS90763.1"/>
    </source>
</evidence>
<dbReference type="Proteomes" id="UP000294567">
    <property type="component" value="Unassembled WGS sequence"/>
</dbReference>
<dbReference type="Gene3D" id="3.40.50.620">
    <property type="entry name" value="HUPs"/>
    <property type="match status" value="1"/>
</dbReference>
<evidence type="ECO:0000313" key="5">
    <source>
        <dbReference type="Proteomes" id="UP000294567"/>
    </source>
</evidence>
<dbReference type="EMBL" id="SMAE01000003">
    <property type="protein sequence ID" value="TCS90763.1"/>
    <property type="molecule type" value="Genomic_DNA"/>
</dbReference>
<dbReference type="InterPro" id="IPR035107">
    <property type="entry name" value="tRNA_thiolation_TtcA_Ctu1"/>
</dbReference>
<feature type="binding site" evidence="2">
    <location>
        <begin position="32"/>
        <end position="34"/>
    </location>
    <ligand>
        <name>ATP</name>
        <dbReference type="ChEBI" id="CHEBI:30616"/>
    </ligand>
</feature>
<dbReference type="AlphaFoldDB" id="A0A4R3L178"/>
<dbReference type="GO" id="GO:0016740">
    <property type="term" value="F:transferase activity"/>
    <property type="evidence" value="ECO:0007669"/>
    <property type="project" value="UniProtKB-KW"/>
</dbReference>
<keyword evidence="5" id="KW-1185">Reference proteome</keyword>
<feature type="binding site" evidence="2">
    <location>
        <position position="130"/>
    </location>
    <ligand>
        <name>ATP</name>
        <dbReference type="ChEBI" id="CHEBI:30616"/>
    </ligand>
</feature>
<dbReference type="OrthoDB" id="9801054at2"/>
<dbReference type="RefSeq" id="WP_132026403.1">
    <property type="nucleotide sequence ID" value="NZ_CP068564.1"/>
</dbReference>
<dbReference type="GO" id="GO:0005524">
    <property type="term" value="F:ATP binding"/>
    <property type="evidence" value="ECO:0007669"/>
    <property type="project" value="UniProtKB-KW"/>
</dbReference>
<dbReference type="Pfam" id="PF01171">
    <property type="entry name" value="ATP_bind_3"/>
    <property type="match status" value="1"/>
</dbReference>